<accession>A0A5R8MMF3</accession>
<feature type="region of interest" description="Disordered" evidence="4">
    <location>
        <begin position="146"/>
        <end position="167"/>
    </location>
</feature>
<feature type="compositionally biased region" description="Polar residues" evidence="4">
    <location>
        <begin position="158"/>
        <end position="167"/>
    </location>
</feature>
<dbReference type="Gene3D" id="1.20.120.1490">
    <property type="match status" value="1"/>
</dbReference>
<evidence type="ECO:0000313" key="6">
    <source>
        <dbReference type="Proteomes" id="UP000306973"/>
    </source>
</evidence>
<proteinExistence type="inferred from homology"/>
<comment type="caution">
    <text evidence="5">The sequence shown here is derived from an EMBL/GenBank/DDBJ whole genome shotgun (WGS) entry which is preliminary data.</text>
</comment>
<evidence type="ECO:0000313" key="5">
    <source>
        <dbReference type="EMBL" id="TLF52372.1"/>
    </source>
</evidence>
<evidence type="ECO:0000256" key="2">
    <source>
        <dbReference type="ARBA" id="ARBA00044983"/>
    </source>
</evidence>
<keyword evidence="6" id="KW-1185">Reference proteome</keyword>
<dbReference type="GO" id="GO:0051082">
    <property type="term" value="F:unfolded protein binding"/>
    <property type="evidence" value="ECO:0007669"/>
    <property type="project" value="TreeGrafter"/>
</dbReference>
<comment type="similarity">
    <text evidence="1">Belongs to the ZraP family.</text>
</comment>
<dbReference type="InterPro" id="IPR025961">
    <property type="entry name" value="Metal_resist"/>
</dbReference>
<dbReference type="Pfam" id="PF13801">
    <property type="entry name" value="Metal_resist"/>
    <property type="match status" value="1"/>
</dbReference>
<name>A0A5R8MMF3_9GAMM</name>
<dbReference type="EMBL" id="VBUI01000006">
    <property type="protein sequence ID" value="TLF52372.1"/>
    <property type="molecule type" value="Genomic_DNA"/>
</dbReference>
<dbReference type="Proteomes" id="UP000306973">
    <property type="component" value="Unassembled WGS sequence"/>
</dbReference>
<dbReference type="AlphaFoldDB" id="A0A5R8MMF3"/>
<dbReference type="GO" id="GO:0030288">
    <property type="term" value="C:outer membrane-bounded periplasmic space"/>
    <property type="evidence" value="ECO:0007669"/>
    <property type="project" value="TreeGrafter"/>
</dbReference>
<dbReference type="OrthoDB" id="6174033at2"/>
<gene>
    <name evidence="5" type="ORF">FEI13_05145</name>
</gene>
<protein>
    <recommendedName>
        <fullName evidence="2">Signaling pathway modulator ZraP</fullName>
    </recommendedName>
    <alternativeName>
        <fullName evidence="3">Zinc resistance-associated protein</fullName>
    </alternativeName>
</protein>
<dbReference type="PANTHER" id="PTHR38102:SF1">
    <property type="entry name" value="PERIPLASMIC CHAPERONE SPY"/>
    <property type="match status" value="1"/>
</dbReference>
<reference evidence="5 6" key="1">
    <citation type="journal article" date="2007" name="Int. J. Syst. Evol. Microbiol.">
        <title>Halomonas saccharevitans sp. nov., Halomonas arcis sp. nov. and Halomonas subterranea sp. nov., halophilic bacteria isolated from hypersaline environments of China.</title>
        <authorList>
            <person name="Xu X.W."/>
            <person name="Wu Y.H."/>
            <person name="Zhou Z."/>
            <person name="Wang C.S."/>
            <person name="Zhou Y.G."/>
            <person name="Zhang H.B."/>
            <person name="Wang Y."/>
            <person name="Wu M."/>
        </authorList>
    </citation>
    <scope>NUCLEOTIDE SEQUENCE [LARGE SCALE GENOMIC DNA]</scope>
    <source>
        <strain evidence="5 6">TBZ3</strain>
    </source>
</reference>
<sequence length="167" mass="18232">MMGYGHQGGKDSGMMGHGQGGMGPGMMGYGHQGGMGPGMMGYGQGGMGPGMMGYGQGGMGPGMMGYGLMQGLEPEQRREMRELMQQHRPAQFERMGQMMDLRMALMEEMHAEAPDPDEVKALHDQMAELQGAMMADRVRLHNQLQDLLTDEQRERLQQGASGQPRQP</sequence>
<evidence type="ECO:0000256" key="3">
    <source>
        <dbReference type="ARBA" id="ARBA00045001"/>
    </source>
</evidence>
<organism evidence="5 6">
    <name type="scientific">Halomonas urmiana</name>
    <dbReference type="NCBI Taxonomy" id="490901"/>
    <lineage>
        <taxon>Bacteria</taxon>
        <taxon>Pseudomonadati</taxon>
        <taxon>Pseudomonadota</taxon>
        <taxon>Gammaproteobacteria</taxon>
        <taxon>Oceanospirillales</taxon>
        <taxon>Halomonadaceae</taxon>
        <taxon>Halomonas</taxon>
    </lineage>
</organism>
<evidence type="ECO:0000256" key="1">
    <source>
        <dbReference type="ARBA" id="ARBA00044945"/>
    </source>
</evidence>
<dbReference type="InterPro" id="IPR052211">
    <property type="entry name" value="Cpx_auxiliary_protein"/>
</dbReference>
<evidence type="ECO:0000256" key="4">
    <source>
        <dbReference type="SAM" id="MobiDB-lite"/>
    </source>
</evidence>
<dbReference type="PANTHER" id="PTHR38102">
    <property type="entry name" value="PERIPLASMIC CHAPERONE SPY"/>
    <property type="match status" value="1"/>
</dbReference>